<comment type="subcellular location">
    <subcellularLocation>
        <location evidence="1">Cell junction</location>
    </subcellularLocation>
</comment>
<keyword evidence="3" id="KW-0677">Repeat</keyword>
<dbReference type="PANTHER" id="PTHR10372">
    <property type="entry name" value="PLAKOPHILLIN-RELATED"/>
    <property type="match status" value="1"/>
</dbReference>
<evidence type="ECO:0000256" key="7">
    <source>
        <dbReference type="SAM" id="MobiDB-lite"/>
    </source>
</evidence>
<evidence type="ECO:0000256" key="1">
    <source>
        <dbReference type="ARBA" id="ARBA00004282"/>
    </source>
</evidence>
<feature type="repeat" description="ARM" evidence="6">
    <location>
        <begin position="55"/>
        <end position="92"/>
    </location>
</feature>
<accession>A0A2G9S8T6</accession>
<keyword evidence="9" id="KW-1185">Reference proteome</keyword>
<dbReference type="Gene3D" id="1.25.10.10">
    <property type="entry name" value="Leucine-rich Repeat Variant"/>
    <property type="match status" value="1"/>
</dbReference>
<evidence type="ECO:0000313" key="9">
    <source>
        <dbReference type="Proteomes" id="UP000228934"/>
    </source>
</evidence>
<evidence type="ECO:0000256" key="4">
    <source>
        <dbReference type="ARBA" id="ARBA00022889"/>
    </source>
</evidence>
<dbReference type="PROSITE" id="PS50176">
    <property type="entry name" value="ARM_REPEAT"/>
    <property type="match status" value="1"/>
</dbReference>
<dbReference type="InterPro" id="IPR028435">
    <property type="entry name" value="Plakophilin/d_Catenin"/>
</dbReference>
<sequence length="306" mass="34250">FELLYQPEVVRLYLSILTESQNYNTLEAAAGALQNLSAGNWTWSTYIRATVRKERGLPVLVELLQSDSDKVVRAVAIALRNLSMDRRNKDLIGNYAMGQLVRNLPGGQQRPAKNLEEDTVVAVLNTIHEIVTDSSENARSLIQTQGIEKLITINKSSQSPREVKAASHVLQMIWSYKELRSALQKEGWNKANFQSATSTLPKGSKGNGKSGFDDSTLPLVDKSQTNKKSGSRDMIPMGELGPDGYSTIDHRDKERKYRSNENMVDLSEKEPLKNDSNKKHITRSNRPTVNLVDARDTKPQPVDSWV</sequence>
<dbReference type="GO" id="GO:0005634">
    <property type="term" value="C:nucleus"/>
    <property type="evidence" value="ECO:0007669"/>
    <property type="project" value="TreeGrafter"/>
</dbReference>
<dbReference type="GO" id="GO:0005912">
    <property type="term" value="C:adherens junction"/>
    <property type="evidence" value="ECO:0007669"/>
    <property type="project" value="TreeGrafter"/>
</dbReference>
<dbReference type="GO" id="GO:0005886">
    <property type="term" value="C:plasma membrane"/>
    <property type="evidence" value="ECO:0007669"/>
    <property type="project" value="TreeGrafter"/>
</dbReference>
<reference evidence="9" key="1">
    <citation type="journal article" date="2017" name="Nat. Commun.">
        <title>The North American bullfrog draft genome provides insight into hormonal regulation of long noncoding RNA.</title>
        <authorList>
            <person name="Hammond S.A."/>
            <person name="Warren R.L."/>
            <person name="Vandervalk B.P."/>
            <person name="Kucuk E."/>
            <person name="Khan H."/>
            <person name="Gibb E.A."/>
            <person name="Pandoh P."/>
            <person name="Kirk H."/>
            <person name="Zhao Y."/>
            <person name="Jones M."/>
            <person name="Mungall A.J."/>
            <person name="Coope R."/>
            <person name="Pleasance S."/>
            <person name="Moore R.A."/>
            <person name="Holt R.A."/>
            <person name="Round J.M."/>
            <person name="Ohora S."/>
            <person name="Walle B.V."/>
            <person name="Veldhoen N."/>
            <person name="Helbing C.C."/>
            <person name="Birol I."/>
        </authorList>
    </citation>
    <scope>NUCLEOTIDE SEQUENCE [LARGE SCALE GENOMIC DNA]</scope>
</reference>
<feature type="non-terminal residue" evidence="8">
    <location>
        <position position="1"/>
    </location>
</feature>
<feature type="region of interest" description="Disordered" evidence="7">
    <location>
        <begin position="197"/>
        <end position="306"/>
    </location>
</feature>
<evidence type="ECO:0000313" key="8">
    <source>
        <dbReference type="EMBL" id="PIO35851.1"/>
    </source>
</evidence>
<proteinExistence type="inferred from homology"/>
<evidence type="ECO:0000256" key="2">
    <source>
        <dbReference type="ARBA" id="ARBA00005462"/>
    </source>
</evidence>
<evidence type="ECO:0000256" key="6">
    <source>
        <dbReference type="PROSITE-ProRule" id="PRU00259"/>
    </source>
</evidence>
<comment type="similarity">
    <text evidence="2">Belongs to the beta-catenin family.</text>
</comment>
<dbReference type="OrthoDB" id="3245100at2759"/>
<dbReference type="PANTHER" id="PTHR10372:SF5">
    <property type="entry name" value="SPLICING REGULATOR ARVCF"/>
    <property type="match status" value="1"/>
</dbReference>
<dbReference type="GO" id="GO:0005737">
    <property type="term" value="C:cytoplasm"/>
    <property type="evidence" value="ECO:0007669"/>
    <property type="project" value="TreeGrafter"/>
</dbReference>
<keyword evidence="4" id="KW-0130">Cell adhesion</keyword>
<dbReference type="SUPFAM" id="SSF48371">
    <property type="entry name" value="ARM repeat"/>
    <property type="match status" value="1"/>
</dbReference>
<protein>
    <submittedName>
        <fullName evidence="8">Uncharacterized protein</fullName>
    </submittedName>
</protein>
<feature type="compositionally biased region" description="Basic and acidic residues" evidence="7">
    <location>
        <begin position="248"/>
        <end position="259"/>
    </location>
</feature>
<organism evidence="8 9">
    <name type="scientific">Aquarana catesbeiana</name>
    <name type="common">American bullfrog</name>
    <name type="synonym">Rana catesbeiana</name>
    <dbReference type="NCBI Taxonomy" id="8400"/>
    <lineage>
        <taxon>Eukaryota</taxon>
        <taxon>Metazoa</taxon>
        <taxon>Chordata</taxon>
        <taxon>Craniata</taxon>
        <taxon>Vertebrata</taxon>
        <taxon>Euteleostomi</taxon>
        <taxon>Amphibia</taxon>
        <taxon>Batrachia</taxon>
        <taxon>Anura</taxon>
        <taxon>Neobatrachia</taxon>
        <taxon>Ranoidea</taxon>
        <taxon>Ranidae</taxon>
        <taxon>Aquarana</taxon>
    </lineage>
</organism>
<feature type="compositionally biased region" description="Basic and acidic residues" evidence="7">
    <location>
        <begin position="266"/>
        <end position="278"/>
    </location>
</feature>
<dbReference type="AlphaFoldDB" id="A0A2G9S8T6"/>
<dbReference type="InterPro" id="IPR011989">
    <property type="entry name" value="ARM-like"/>
</dbReference>
<dbReference type="InterPro" id="IPR016024">
    <property type="entry name" value="ARM-type_fold"/>
</dbReference>
<keyword evidence="5" id="KW-0965">Cell junction</keyword>
<dbReference type="EMBL" id="KV927071">
    <property type="protein sequence ID" value="PIO35851.1"/>
    <property type="molecule type" value="Genomic_DNA"/>
</dbReference>
<dbReference type="InterPro" id="IPR000225">
    <property type="entry name" value="Armadillo"/>
</dbReference>
<gene>
    <name evidence="8" type="ORF">AB205_0052160</name>
</gene>
<dbReference type="SMART" id="SM00185">
    <property type="entry name" value="ARM"/>
    <property type="match status" value="2"/>
</dbReference>
<evidence type="ECO:0000256" key="5">
    <source>
        <dbReference type="ARBA" id="ARBA00022949"/>
    </source>
</evidence>
<evidence type="ECO:0000256" key="3">
    <source>
        <dbReference type="ARBA" id="ARBA00022737"/>
    </source>
</evidence>
<dbReference type="GO" id="GO:0098609">
    <property type="term" value="P:cell-cell adhesion"/>
    <property type="evidence" value="ECO:0007669"/>
    <property type="project" value="InterPro"/>
</dbReference>
<name>A0A2G9S8T6_AQUCT</name>
<dbReference type="Proteomes" id="UP000228934">
    <property type="component" value="Unassembled WGS sequence"/>
</dbReference>
<dbReference type="Pfam" id="PF00514">
    <property type="entry name" value="Arm"/>
    <property type="match status" value="2"/>
</dbReference>